<evidence type="ECO:0000259" key="7">
    <source>
        <dbReference type="Pfam" id="PF12348"/>
    </source>
</evidence>
<dbReference type="AlphaFoldDB" id="A0A854QAQ4"/>
<name>A0A854QAQ4_CRYNE</name>
<evidence type="ECO:0000313" key="9">
    <source>
        <dbReference type="Proteomes" id="UP000199727"/>
    </source>
</evidence>
<feature type="compositionally biased region" description="Acidic residues" evidence="6">
    <location>
        <begin position="1170"/>
        <end position="1188"/>
    </location>
</feature>
<feature type="compositionally biased region" description="Basic and acidic residues" evidence="6">
    <location>
        <begin position="1088"/>
        <end position="1097"/>
    </location>
</feature>
<feature type="compositionally biased region" description="Basic and acidic residues" evidence="6">
    <location>
        <begin position="456"/>
        <end position="471"/>
    </location>
</feature>
<comment type="subcellular location">
    <subcellularLocation>
        <location evidence="1">Cytoplasm</location>
        <location evidence="1">Cytoskeleton</location>
        <location evidence="1">Spindle</location>
    </subcellularLocation>
</comment>
<dbReference type="Proteomes" id="UP000199727">
    <property type="component" value="Unassembled WGS sequence"/>
</dbReference>
<dbReference type="GO" id="GO:0051301">
    <property type="term" value="P:cell division"/>
    <property type="evidence" value="ECO:0007669"/>
    <property type="project" value="UniProtKB-KW"/>
</dbReference>
<dbReference type="SUPFAM" id="SSF48371">
    <property type="entry name" value="ARM repeat"/>
    <property type="match status" value="1"/>
</dbReference>
<feature type="compositionally biased region" description="Low complexity" evidence="6">
    <location>
        <begin position="600"/>
        <end position="612"/>
    </location>
</feature>
<feature type="compositionally biased region" description="Low complexity" evidence="6">
    <location>
        <begin position="922"/>
        <end position="950"/>
    </location>
</feature>
<feature type="region of interest" description="Disordered" evidence="6">
    <location>
        <begin position="406"/>
        <end position="425"/>
    </location>
</feature>
<organism evidence="8 9">
    <name type="scientific">Cryptococcus neoformans Tu259-1</name>
    <dbReference type="NCBI Taxonomy" id="1230072"/>
    <lineage>
        <taxon>Eukaryota</taxon>
        <taxon>Fungi</taxon>
        <taxon>Dikarya</taxon>
        <taxon>Basidiomycota</taxon>
        <taxon>Agaricomycotina</taxon>
        <taxon>Tremellomycetes</taxon>
        <taxon>Tremellales</taxon>
        <taxon>Cryptococcaceae</taxon>
        <taxon>Cryptococcus</taxon>
        <taxon>Cryptococcus neoformans species complex</taxon>
    </lineage>
</organism>
<feature type="compositionally biased region" description="Low complexity" evidence="6">
    <location>
        <begin position="744"/>
        <end position="753"/>
    </location>
</feature>
<dbReference type="GO" id="GO:0005874">
    <property type="term" value="C:microtubule"/>
    <property type="evidence" value="ECO:0007669"/>
    <property type="project" value="UniProtKB-KW"/>
</dbReference>
<feature type="region of interest" description="Disordered" evidence="6">
    <location>
        <begin position="825"/>
        <end position="971"/>
    </location>
</feature>
<protein>
    <recommendedName>
        <fullName evidence="7">CLASP N-terminal domain-containing protein</fullName>
    </recommendedName>
</protein>
<comment type="caution">
    <text evidence="8">The sequence shown here is derived from an EMBL/GenBank/DDBJ whole genome shotgun (WGS) entry which is preliminary data.</text>
</comment>
<dbReference type="GO" id="GO:0005819">
    <property type="term" value="C:spindle"/>
    <property type="evidence" value="ECO:0007669"/>
    <property type="project" value="UniProtKB-SubCell"/>
</dbReference>
<dbReference type="EMBL" id="AMKT01000049">
    <property type="protein sequence ID" value="OXG20050.1"/>
    <property type="molecule type" value="Genomic_DNA"/>
</dbReference>
<feature type="compositionally biased region" description="Basic and acidic residues" evidence="6">
    <location>
        <begin position="1189"/>
        <end position="1203"/>
    </location>
</feature>
<evidence type="ECO:0000256" key="2">
    <source>
        <dbReference type="ARBA" id="ARBA00009549"/>
    </source>
</evidence>
<evidence type="ECO:0000313" key="8">
    <source>
        <dbReference type="EMBL" id="OXG20050.1"/>
    </source>
</evidence>
<feature type="compositionally biased region" description="Low complexity" evidence="6">
    <location>
        <begin position="836"/>
        <end position="881"/>
    </location>
</feature>
<keyword evidence="4" id="KW-0493">Microtubule</keyword>
<gene>
    <name evidence="8" type="ORF">C361_04112</name>
</gene>
<evidence type="ECO:0000256" key="4">
    <source>
        <dbReference type="ARBA" id="ARBA00022701"/>
    </source>
</evidence>
<dbReference type="OrthoDB" id="46159at2759"/>
<evidence type="ECO:0000256" key="5">
    <source>
        <dbReference type="ARBA" id="ARBA00022776"/>
    </source>
</evidence>
<feature type="region of interest" description="Disordered" evidence="6">
    <location>
        <begin position="362"/>
        <end position="400"/>
    </location>
</feature>
<feature type="compositionally biased region" description="Polar residues" evidence="6">
    <location>
        <begin position="613"/>
        <end position="636"/>
    </location>
</feature>
<evidence type="ECO:0000256" key="3">
    <source>
        <dbReference type="ARBA" id="ARBA00022618"/>
    </source>
</evidence>
<feature type="region of interest" description="Disordered" evidence="6">
    <location>
        <begin position="298"/>
        <end position="323"/>
    </location>
</feature>
<feature type="compositionally biased region" description="Basic and acidic residues" evidence="6">
    <location>
        <begin position="1031"/>
        <end position="1050"/>
    </location>
</feature>
<sequence length="1215" mass="130920">MPVSTSDSKIPVPTIRHFTDELDTLAYALEPEEREDTWEKFEKAIIRFIAVTKGGGYQFTESYVEGVGRGGVGSKIVRCMLSDRGRLSGVAIELLQTFAPQLGLHFKPLVNLYLEPLVVLLGRPNKVFLKRAEKCLALIISNCQIPSILTSLRRGLDDNAASCRKGCSMGIERALKEWPIELWTEKWLVILEESLKKMATNKDPDVRKAGKNVWALFMDAWPERVDEFSAPLTPTIKRYLDISGAGGPSKPKSTRPAPPSRKALPPLTSSTTSHYNKPLHSRVNDLISRPRAAHVSSSAAVAEAGLSGRRSPHKEPTLNHEPSCTSKAYKAYHEYSRHEGSHALEAASLALSHADAPSVAFPHDNIPSSSNPSSFFSPPVRLEHHTQQAKPKPLSKPVRPVMPTSFSVPALHTNPYSHVSSDKIGKTEEPVRPRRLGQAQRIRVTHPMDGEEGDQEHEQREYGRELDREGPLRGAVRLATAGMGGLGKKAGLGRAERRIVTAPLATATGAATNGALEGGAVRLRKKEHDIAATGQEQANYVSTTHVHLSSQQETVQKIEPGVYHHQPEPQQQHQGLFSPVVVHILKKNADSPLLPVLMGSRSRSQSTSSTPSLENQLPPTTSTPSIAHPSILTSDLVSPLKRENVSEAEAQEEVKKGQEEEMEPMKFSLKEVYPLTPPSMKPSSEKKEELELAKWLELPASPKPGDEEDGRKERREDKDSPERKEKGRQQTVAPTSALTTASIPAPALTTTSVPVPPPSSASTTTAPPSRKPLVPIAASSRPLNPRPRVISGSSISTKPTNKPSKPIVRKAFRPISSTSFTSVTATGAASAGGSGKSHLTAATMASRAKAAATASNKPAVVSSSTNANASSASVGGAAASSTEEKTANAQCSTRSSSTTDLTKVKEKGEMMGGEPVRRVGAKKAATAVPARARQPSTSTIIAASTSATATNGQANPIPARKPPVPSHVTFPPTKKERIKLKVPLPSFRPARSRPAVAAPVAACGTEVKGQNVRGKEASPEMIRLPDTPSPEGEKQGKRCGTRSEDGHGTVKLDEVRLSLSLHEVALPETPEKPPALTPTKAAFMLEKKKEMEEEKAKSPASSSTQSIRLLSLRRTPQSPIKMEKGRPASPLLTTGAEEVDTLLESSAEFEDGELSGEDKIKGDNQKVAENEDGGEEEMGIVEADEMVQTDERKQDRKEHLAREDETDLSRAPSTD</sequence>
<feature type="region of interest" description="Disordered" evidence="6">
    <location>
        <begin position="1008"/>
        <end position="1050"/>
    </location>
</feature>
<dbReference type="Pfam" id="PF12348">
    <property type="entry name" value="CLASP_N"/>
    <property type="match status" value="1"/>
</dbReference>
<feature type="compositionally biased region" description="Low complexity" evidence="6">
    <location>
        <begin position="367"/>
        <end position="379"/>
    </location>
</feature>
<feature type="compositionally biased region" description="Polar residues" evidence="6">
    <location>
        <begin position="887"/>
        <end position="901"/>
    </location>
</feature>
<feature type="region of interest" description="Disordered" evidence="6">
    <location>
        <begin position="241"/>
        <end position="278"/>
    </location>
</feature>
<feature type="compositionally biased region" description="Polar residues" evidence="6">
    <location>
        <begin position="1104"/>
        <end position="1118"/>
    </location>
</feature>
<dbReference type="Gene3D" id="1.25.10.10">
    <property type="entry name" value="Leucine-rich Repeat Variant"/>
    <property type="match status" value="1"/>
</dbReference>
<feature type="region of interest" description="Disordered" evidence="6">
    <location>
        <begin position="1088"/>
        <end position="1215"/>
    </location>
</feature>
<feature type="region of interest" description="Disordered" evidence="6">
    <location>
        <begin position="446"/>
        <end position="471"/>
    </location>
</feature>
<feature type="compositionally biased region" description="Basic and acidic residues" evidence="6">
    <location>
        <begin position="709"/>
        <end position="728"/>
    </location>
</feature>
<feature type="compositionally biased region" description="Basic and acidic residues" evidence="6">
    <location>
        <begin position="1156"/>
        <end position="1169"/>
    </location>
</feature>
<feature type="compositionally biased region" description="Basic and acidic residues" evidence="6">
    <location>
        <begin position="683"/>
        <end position="694"/>
    </location>
</feature>
<accession>A0A854QAQ4</accession>
<evidence type="ECO:0000256" key="6">
    <source>
        <dbReference type="SAM" id="MobiDB-lite"/>
    </source>
</evidence>
<feature type="region of interest" description="Disordered" evidence="6">
    <location>
        <begin position="595"/>
        <end position="809"/>
    </location>
</feature>
<dbReference type="InterPro" id="IPR011989">
    <property type="entry name" value="ARM-like"/>
</dbReference>
<keyword evidence="5" id="KW-0498">Mitosis</keyword>
<feature type="compositionally biased region" description="Acidic residues" evidence="6">
    <location>
        <begin position="1137"/>
        <end position="1155"/>
    </location>
</feature>
<feature type="compositionally biased region" description="Polar residues" evidence="6">
    <location>
        <begin position="791"/>
        <end position="803"/>
    </location>
</feature>
<feature type="compositionally biased region" description="Polar residues" evidence="6">
    <location>
        <begin position="729"/>
        <end position="742"/>
    </location>
</feature>
<keyword evidence="3" id="KW-0132">Cell division</keyword>
<reference evidence="8 9" key="1">
    <citation type="submission" date="2017-06" db="EMBL/GenBank/DDBJ databases">
        <title>Global population genomics of the pathogenic fungus Cryptococcus neoformans var. grubii.</title>
        <authorList>
            <person name="Cuomo C."/>
            <person name="Litvintseva A."/>
            <person name="Chen Y."/>
            <person name="Young S."/>
            <person name="Zeng Q."/>
            <person name="Chapman S."/>
            <person name="Gujja S."/>
            <person name="Saif S."/>
            <person name="Birren B."/>
        </authorList>
    </citation>
    <scope>NUCLEOTIDE SEQUENCE [LARGE SCALE GENOMIC DNA]</scope>
    <source>
        <strain evidence="8 9">Tu259-1</strain>
    </source>
</reference>
<comment type="similarity">
    <text evidence="2">Belongs to the CLASP family.</text>
</comment>
<feature type="domain" description="CLASP N-terminal" evidence="7">
    <location>
        <begin position="20"/>
        <end position="240"/>
    </location>
</feature>
<dbReference type="InterPro" id="IPR024395">
    <property type="entry name" value="CLASP_N_dom"/>
</dbReference>
<evidence type="ECO:0000256" key="1">
    <source>
        <dbReference type="ARBA" id="ARBA00004186"/>
    </source>
</evidence>
<proteinExistence type="inferred from homology"/>
<dbReference type="InterPro" id="IPR016024">
    <property type="entry name" value="ARM-type_fold"/>
</dbReference>
<keyword evidence="5" id="KW-0131">Cell cycle</keyword>